<reference evidence="1" key="1">
    <citation type="submission" date="2025-08" db="UniProtKB">
        <authorList>
            <consortium name="RefSeq"/>
        </authorList>
    </citation>
    <scope>IDENTIFICATION</scope>
</reference>
<dbReference type="PaxDb" id="4097-A0A1S4BAI2"/>
<sequence length="121" mass="14234">MGSNIKAVTAYHMWINGQVKVLNREVKQILEKTVSASMKDWAFKLDDALWAHCSAYETPIVTSPYMLVYEKVCYLPIELEHKARWTIKKLNFDVDLAREKRMLQLNELDEFRLHAYDNAKL</sequence>
<dbReference type="KEGG" id="nta:107806218"/>
<dbReference type="InterPro" id="IPR036397">
    <property type="entry name" value="RNaseH_sf"/>
</dbReference>
<dbReference type="OrthoDB" id="1299309at2759"/>
<dbReference type="PANTHER" id="PTHR47266">
    <property type="entry name" value="ENDONUCLEASE-RELATED"/>
    <property type="match status" value="1"/>
</dbReference>
<dbReference type="RefSeq" id="XP_016485828.1">
    <property type="nucleotide sequence ID" value="XM_016630342.1"/>
</dbReference>
<gene>
    <name evidence="1" type="primary">LOC107806218</name>
</gene>
<dbReference type="Gene3D" id="3.30.420.10">
    <property type="entry name" value="Ribonuclease H-like superfamily/Ribonuclease H"/>
    <property type="match status" value="1"/>
</dbReference>
<dbReference type="InterPro" id="IPR012337">
    <property type="entry name" value="RNaseH-like_sf"/>
</dbReference>
<dbReference type="GO" id="GO:0003676">
    <property type="term" value="F:nucleic acid binding"/>
    <property type="evidence" value="ECO:0007669"/>
    <property type="project" value="InterPro"/>
</dbReference>
<dbReference type="InterPro" id="IPR052160">
    <property type="entry name" value="Gypsy_RT_Integrase-like"/>
</dbReference>
<accession>A0A1S4BAI2</accession>
<proteinExistence type="predicted"/>
<name>A0A1S4BAI2_TOBAC</name>
<evidence type="ECO:0000313" key="1">
    <source>
        <dbReference type="RefSeq" id="XP_016485828.1"/>
    </source>
</evidence>
<dbReference type="OMA" id="CSAYETP"/>
<organism evidence="1">
    <name type="scientific">Nicotiana tabacum</name>
    <name type="common">Common tobacco</name>
    <dbReference type="NCBI Taxonomy" id="4097"/>
    <lineage>
        <taxon>Eukaryota</taxon>
        <taxon>Viridiplantae</taxon>
        <taxon>Streptophyta</taxon>
        <taxon>Embryophyta</taxon>
        <taxon>Tracheophyta</taxon>
        <taxon>Spermatophyta</taxon>
        <taxon>Magnoliopsida</taxon>
        <taxon>eudicotyledons</taxon>
        <taxon>Gunneridae</taxon>
        <taxon>Pentapetalae</taxon>
        <taxon>asterids</taxon>
        <taxon>lamiids</taxon>
        <taxon>Solanales</taxon>
        <taxon>Solanaceae</taxon>
        <taxon>Nicotianoideae</taxon>
        <taxon>Nicotianeae</taxon>
        <taxon>Nicotiana</taxon>
    </lineage>
</organism>
<dbReference type="SUPFAM" id="SSF53098">
    <property type="entry name" value="Ribonuclease H-like"/>
    <property type="match status" value="1"/>
</dbReference>
<protein>
    <submittedName>
        <fullName evidence="1">Uncharacterized protein</fullName>
    </submittedName>
</protein>
<dbReference type="AlphaFoldDB" id="A0A1S4BAI2"/>